<keyword evidence="1" id="KW-0479">Metal-binding</keyword>
<dbReference type="GO" id="GO:0008270">
    <property type="term" value="F:zinc ion binding"/>
    <property type="evidence" value="ECO:0007669"/>
    <property type="project" value="UniProtKB-KW"/>
</dbReference>
<dbReference type="PANTHER" id="PTHR46016">
    <property type="entry name" value="ZINC FINGER, RING/FYVE/PHD-TYPE"/>
    <property type="match status" value="1"/>
</dbReference>
<evidence type="ECO:0000256" key="5">
    <source>
        <dbReference type="SAM" id="MobiDB-lite"/>
    </source>
</evidence>
<comment type="caution">
    <text evidence="7">The sequence shown here is derived from an EMBL/GenBank/DDBJ whole genome shotgun (WGS) entry which is preliminary data.</text>
</comment>
<evidence type="ECO:0000256" key="2">
    <source>
        <dbReference type="ARBA" id="ARBA00022771"/>
    </source>
</evidence>
<dbReference type="SUPFAM" id="SSF57850">
    <property type="entry name" value="RING/U-box"/>
    <property type="match status" value="1"/>
</dbReference>
<dbReference type="Proteomes" id="UP001215598">
    <property type="component" value="Unassembled WGS sequence"/>
</dbReference>
<keyword evidence="2 4" id="KW-0863">Zinc-finger</keyword>
<dbReference type="InterPro" id="IPR001841">
    <property type="entry name" value="Znf_RING"/>
</dbReference>
<gene>
    <name evidence="7" type="ORF">B0H16DRAFT_1744527</name>
</gene>
<feature type="domain" description="RING-type" evidence="6">
    <location>
        <begin position="201"/>
        <end position="239"/>
    </location>
</feature>
<sequence>MSGLQGSSSSKPWVLLDSGELVLDKSPPRRRLGDKRAGEFAGPSSRPAPVVLLFRADGLTLAEVTAPRLMLFGSPSDMRPEPRPAPFFGALSDMRRAAPRTPFSDTQNSPPRAGPSTRAVGPIRTSTTIRTNRTHQISRMSTGARPPGCGAPRRRASAVVDGFRLVGGSRADRRRNLTEGDLFLGNDRPPPISNPQEHYICSVCRSLKSHPVSVSCGHSFCYACLRLWLEKSWSCPNCRTFVTAPPFRHTGEEASIQFEHPCWADESRVTYSWEGLEFPRVEKVILRPSP</sequence>
<dbReference type="InterPro" id="IPR013083">
    <property type="entry name" value="Znf_RING/FYVE/PHD"/>
</dbReference>
<keyword evidence="3" id="KW-0862">Zinc</keyword>
<dbReference type="GO" id="GO:0061630">
    <property type="term" value="F:ubiquitin protein ligase activity"/>
    <property type="evidence" value="ECO:0007669"/>
    <property type="project" value="TreeGrafter"/>
</dbReference>
<accession>A0AAD7H4F6</accession>
<evidence type="ECO:0000256" key="1">
    <source>
        <dbReference type="ARBA" id="ARBA00022723"/>
    </source>
</evidence>
<name>A0AAD7H4F6_9AGAR</name>
<dbReference type="GO" id="GO:0006511">
    <property type="term" value="P:ubiquitin-dependent protein catabolic process"/>
    <property type="evidence" value="ECO:0007669"/>
    <property type="project" value="TreeGrafter"/>
</dbReference>
<dbReference type="SMART" id="SM00184">
    <property type="entry name" value="RING"/>
    <property type="match status" value="1"/>
</dbReference>
<dbReference type="PROSITE" id="PS50089">
    <property type="entry name" value="ZF_RING_2"/>
    <property type="match status" value="1"/>
</dbReference>
<evidence type="ECO:0000313" key="7">
    <source>
        <dbReference type="EMBL" id="KAJ7712103.1"/>
    </source>
</evidence>
<dbReference type="InterPro" id="IPR051438">
    <property type="entry name" value="RNF_E3_ubiq-protein_ligase"/>
</dbReference>
<organism evidence="7 8">
    <name type="scientific">Mycena metata</name>
    <dbReference type="NCBI Taxonomy" id="1033252"/>
    <lineage>
        <taxon>Eukaryota</taxon>
        <taxon>Fungi</taxon>
        <taxon>Dikarya</taxon>
        <taxon>Basidiomycota</taxon>
        <taxon>Agaricomycotina</taxon>
        <taxon>Agaricomycetes</taxon>
        <taxon>Agaricomycetidae</taxon>
        <taxon>Agaricales</taxon>
        <taxon>Marasmiineae</taxon>
        <taxon>Mycenaceae</taxon>
        <taxon>Mycena</taxon>
    </lineage>
</organism>
<reference evidence="7" key="1">
    <citation type="submission" date="2023-03" db="EMBL/GenBank/DDBJ databases">
        <title>Massive genome expansion in bonnet fungi (Mycena s.s.) driven by repeated elements and novel gene families across ecological guilds.</title>
        <authorList>
            <consortium name="Lawrence Berkeley National Laboratory"/>
            <person name="Harder C.B."/>
            <person name="Miyauchi S."/>
            <person name="Viragh M."/>
            <person name="Kuo A."/>
            <person name="Thoen E."/>
            <person name="Andreopoulos B."/>
            <person name="Lu D."/>
            <person name="Skrede I."/>
            <person name="Drula E."/>
            <person name="Henrissat B."/>
            <person name="Morin E."/>
            <person name="Kohler A."/>
            <person name="Barry K."/>
            <person name="LaButti K."/>
            <person name="Morin E."/>
            <person name="Salamov A."/>
            <person name="Lipzen A."/>
            <person name="Mereny Z."/>
            <person name="Hegedus B."/>
            <person name="Baldrian P."/>
            <person name="Stursova M."/>
            <person name="Weitz H."/>
            <person name="Taylor A."/>
            <person name="Grigoriev I.V."/>
            <person name="Nagy L.G."/>
            <person name="Martin F."/>
            <person name="Kauserud H."/>
        </authorList>
    </citation>
    <scope>NUCLEOTIDE SEQUENCE</scope>
    <source>
        <strain evidence="7">CBHHK182m</strain>
    </source>
</reference>
<dbReference type="EMBL" id="JARKIB010000377">
    <property type="protein sequence ID" value="KAJ7712103.1"/>
    <property type="molecule type" value="Genomic_DNA"/>
</dbReference>
<evidence type="ECO:0000259" key="6">
    <source>
        <dbReference type="PROSITE" id="PS50089"/>
    </source>
</evidence>
<dbReference type="InterPro" id="IPR017907">
    <property type="entry name" value="Znf_RING_CS"/>
</dbReference>
<protein>
    <recommendedName>
        <fullName evidence="6">RING-type domain-containing protein</fullName>
    </recommendedName>
</protein>
<dbReference type="AlphaFoldDB" id="A0AAD7H4F6"/>
<evidence type="ECO:0000256" key="4">
    <source>
        <dbReference type="PROSITE-ProRule" id="PRU00175"/>
    </source>
</evidence>
<dbReference type="Pfam" id="PF00097">
    <property type="entry name" value="zf-C3HC4"/>
    <property type="match status" value="1"/>
</dbReference>
<keyword evidence="8" id="KW-1185">Reference proteome</keyword>
<proteinExistence type="predicted"/>
<dbReference type="Gene3D" id="3.30.40.10">
    <property type="entry name" value="Zinc/RING finger domain, C3HC4 (zinc finger)"/>
    <property type="match status" value="1"/>
</dbReference>
<dbReference type="InterPro" id="IPR018957">
    <property type="entry name" value="Znf_C3HC4_RING-type"/>
</dbReference>
<feature type="region of interest" description="Disordered" evidence="5">
    <location>
        <begin position="24"/>
        <end position="43"/>
    </location>
</feature>
<dbReference type="PROSITE" id="PS00518">
    <property type="entry name" value="ZF_RING_1"/>
    <property type="match status" value="1"/>
</dbReference>
<dbReference type="GO" id="GO:0000209">
    <property type="term" value="P:protein polyubiquitination"/>
    <property type="evidence" value="ECO:0007669"/>
    <property type="project" value="TreeGrafter"/>
</dbReference>
<feature type="region of interest" description="Disordered" evidence="5">
    <location>
        <begin position="99"/>
        <end position="121"/>
    </location>
</feature>
<evidence type="ECO:0000256" key="3">
    <source>
        <dbReference type="ARBA" id="ARBA00022833"/>
    </source>
</evidence>
<evidence type="ECO:0000313" key="8">
    <source>
        <dbReference type="Proteomes" id="UP001215598"/>
    </source>
</evidence>
<dbReference type="PANTHER" id="PTHR46016:SF1">
    <property type="entry name" value="RING-TYPE DOMAIN-CONTAINING PROTEIN"/>
    <property type="match status" value="1"/>
</dbReference>